<keyword evidence="3" id="KW-1185">Reference proteome</keyword>
<evidence type="ECO:0000313" key="2">
    <source>
        <dbReference type="EMBL" id="KAJ8369529.1"/>
    </source>
</evidence>
<dbReference type="Proteomes" id="UP001152622">
    <property type="component" value="Chromosome 3"/>
</dbReference>
<sequence>MDEPNTDLNKYLQEQRCSWVFNPPHSSHMGGAWERRIIDSMFLQMKYPQLTHKVLITLMAEILHLLILTPTMLLTQKTSTSSSPPCEFEQQWKPVQSLADTFWERWRRELLTTLQVRSRWQDKRPNLKEGDVVLMKDLQHIFFCMLKLSKTISTIPVQRVVETVQTEVEDEELLLDDSTNMVPDSQPVWRKKRPL</sequence>
<feature type="domain" description="DUF5641" evidence="1">
    <location>
        <begin position="91"/>
        <end position="139"/>
    </location>
</feature>
<dbReference type="InterPro" id="IPR040676">
    <property type="entry name" value="DUF5641"/>
</dbReference>
<accession>A0A9Q1J6M1</accession>
<evidence type="ECO:0000259" key="1">
    <source>
        <dbReference type="Pfam" id="PF18701"/>
    </source>
</evidence>
<comment type="caution">
    <text evidence="2">The sequence shown here is derived from an EMBL/GenBank/DDBJ whole genome shotgun (WGS) entry which is preliminary data.</text>
</comment>
<dbReference type="EMBL" id="JAINUF010000003">
    <property type="protein sequence ID" value="KAJ8369529.1"/>
    <property type="molecule type" value="Genomic_DNA"/>
</dbReference>
<proteinExistence type="predicted"/>
<dbReference type="AlphaFoldDB" id="A0A9Q1J6M1"/>
<evidence type="ECO:0000313" key="3">
    <source>
        <dbReference type="Proteomes" id="UP001152622"/>
    </source>
</evidence>
<reference evidence="2" key="1">
    <citation type="journal article" date="2023" name="Science">
        <title>Genome structures resolve the early diversification of teleost fishes.</title>
        <authorList>
            <person name="Parey E."/>
            <person name="Louis A."/>
            <person name="Montfort J."/>
            <person name="Bouchez O."/>
            <person name="Roques C."/>
            <person name="Iampietro C."/>
            <person name="Lluch J."/>
            <person name="Castinel A."/>
            <person name="Donnadieu C."/>
            <person name="Desvignes T."/>
            <person name="Floi Bucao C."/>
            <person name="Jouanno E."/>
            <person name="Wen M."/>
            <person name="Mejri S."/>
            <person name="Dirks R."/>
            <person name="Jansen H."/>
            <person name="Henkel C."/>
            <person name="Chen W.J."/>
            <person name="Zahm M."/>
            <person name="Cabau C."/>
            <person name="Klopp C."/>
            <person name="Thompson A.W."/>
            <person name="Robinson-Rechavi M."/>
            <person name="Braasch I."/>
            <person name="Lecointre G."/>
            <person name="Bobe J."/>
            <person name="Postlethwait J.H."/>
            <person name="Berthelot C."/>
            <person name="Roest Crollius H."/>
            <person name="Guiguen Y."/>
        </authorList>
    </citation>
    <scope>NUCLEOTIDE SEQUENCE</scope>
    <source>
        <strain evidence="2">WJC10195</strain>
    </source>
</reference>
<name>A0A9Q1J6M1_SYNKA</name>
<dbReference type="PANTHER" id="PTHR47331:SF6">
    <property type="entry name" value="DOUBLECORTIN DOMAIN-CONTAINING PROTEIN"/>
    <property type="match status" value="1"/>
</dbReference>
<organism evidence="2 3">
    <name type="scientific">Synaphobranchus kaupii</name>
    <name type="common">Kaup's arrowtooth eel</name>
    <dbReference type="NCBI Taxonomy" id="118154"/>
    <lineage>
        <taxon>Eukaryota</taxon>
        <taxon>Metazoa</taxon>
        <taxon>Chordata</taxon>
        <taxon>Craniata</taxon>
        <taxon>Vertebrata</taxon>
        <taxon>Euteleostomi</taxon>
        <taxon>Actinopterygii</taxon>
        <taxon>Neopterygii</taxon>
        <taxon>Teleostei</taxon>
        <taxon>Anguilliformes</taxon>
        <taxon>Synaphobranchidae</taxon>
        <taxon>Synaphobranchus</taxon>
    </lineage>
</organism>
<dbReference type="Pfam" id="PF18701">
    <property type="entry name" value="DUF5641"/>
    <property type="match status" value="1"/>
</dbReference>
<dbReference type="OrthoDB" id="10068969at2759"/>
<gene>
    <name evidence="2" type="ORF">SKAU_G00095570</name>
</gene>
<protein>
    <recommendedName>
        <fullName evidence="1">DUF5641 domain-containing protein</fullName>
    </recommendedName>
</protein>
<dbReference type="PANTHER" id="PTHR47331">
    <property type="entry name" value="PHD-TYPE DOMAIN-CONTAINING PROTEIN"/>
    <property type="match status" value="1"/>
</dbReference>